<dbReference type="Pfam" id="PF07799">
    <property type="entry name" value="DUF1643"/>
    <property type="match status" value="1"/>
</dbReference>
<dbReference type="InterPro" id="IPR012441">
    <property type="entry name" value="DUF1643"/>
</dbReference>
<dbReference type="EMBL" id="CP045875">
    <property type="protein sequence ID" value="QGG46848.1"/>
    <property type="molecule type" value="Genomic_DNA"/>
</dbReference>
<gene>
    <name evidence="1" type="ORF">FTV88_0670</name>
</gene>
<organism evidence="1 2">
    <name type="scientific">Heliorestis convoluta</name>
    <dbReference type="NCBI Taxonomy" id="356322"/>
    <lineage>
        <taxon>Bacteria</taxon>
        <taxon>Bacillati</taxon>
        <taxon>Bacillota</taxon>
        <taxon>Clostridia</taxon>
        <taxon>Eubacteriales</taxon>
        <taxon>Heliobacteriaceae</taxon>
        <taxon>Heliorestis</taxon>
    </lineage>
</organism>
<proteinExistence type="predicted"/>
<dbReference type="AlphaFoldDB" id="A0A5Q2MWM7"/>
<evidence type="ECO:0008006" key="3">
    <source>
        <dbReference type="Google" id="ProtNLM"/>
    </source>
</evidence>
<dbReference type="KEGG" id="hcv:FTV88_0670"/>
<dbReference type="RefSeq" id="WP_162007873.1">
    <property type="nucleotide sequence ID" value="NZ_CP045875.1"/>
</dbReference>
<keyword evidence="2" id="KW-1185">Reference proteome</keyword>
<evidence type="ECO:0000313" key="2">
    <source>
        <dbReference type="Proteomes" id="UP000366051"/>
    </source>
</evidence>
<name>A0A5Q2MWM7_9FIRM</name>
<dbReference type="Proteomes" id="UP000366051">
    <property type="component" value="Chromosome"/>
</dbReference>
<accession>A0A5Q2MWM7</accession>
<reference evidence="2" key="1">
    <citation type="submission" date="2019-11" db="EMBL/GenBank/DDBJ databases">
        <title>Genome sequence of Heliorestis convoluta strain HH, an alkaliphilic and minimalistic phototrophic bacterium from a soda lake in Egypt.</title>
        <authorList>
            <person name="Dewey E.D."/>
            <person name="Stokes L.M."/>
            <person name="Burchell B.M."/>
            <person name="Shaffer K.N."/>
            <person name="Huntington A.M."/>
            <person name="Baker J.M."/>
            <person name="Nadendla S."/>
            <person name="Giglio M.G."/>
            <person name="Touchman J.W."/>
            <person name="Blankenship R.E."/>
            <person name="Madigan M.T."/>
            <person name="Sattley W.M."/>
        </authorList>
    </citation>
    <scope>NUCLEOTIDE SEQUENCE [LARGE SCALE GENOMIC DNA]</scope>
    <source>
        <strain evidence="2">HH</strain>
    </source>
</reference>
<sequence>MKRKEGTIKNIAVYSDDEKYRYSLTRIWDENKPRATFIGINPSDATELIMDKTVMNLTNHLIYSGYGIVEIVNLFSFRSKDPSILINRKDEFEQPNMHYIKEALNNSQLIIVGWGRNVEKKSAYKAAIAQIKGELSKYSKIVKCFKDKKGNINCHLSIGYSDEWELVEYGF</sequence>
<evidence type="ECO:0000313" key="1">
    <source>
        <dbReference type="EMBL" id="QGG46848.1"/>
    </source>
</evidence>
<protein>
    <recommendedName>
        <fullName evidence="3">DUF1643 domain-containing protein</fullName>
    </recommendedName>
</protein>